<feature type="compositionally biased region" description="Polar residues" evidence="1">
    <location>
        <begin position="653"/>
        <end position="663"/>
    </location>
</feature>
<dbReference type="EMBL" id="JAVRRG010000079">
    <property type="protein sequence ID" value="KAK5089366.1"/>
    <property type="molecule type" value="Genomic_DNA"/>
</dbReference>
<organism evidence="2 3">
    <name type="scientific">Lithohypha guttulata</name>
    <dbReference type="NCBI Taxonomy" id="1690604"/>
    <lineage>
        <taxon>Eukaryota</taxon>
        <taxon>Fungi</taxon>
        <taxon>Dikarya</taxon>
        <taxon>Ascomycota</taxon>
        <taxon>Pezizomycotina</taxon>
        <taxon>Eurotiomycetes</taxon>
        <taxon>Chaetothyriomycetidae</taxon>
        <taxon>Chaetothyriales</taxon>
        <taxon>Trichomeriaceae</taxon>
        <taxon>Lithohypha</taxon>
    </lineage>
</organism>
<gene>
    <name evidence="2" type="ORF">LTR24_006279</name>
</gene>
<protein>
    <recommendedName>
        <fullName evidence="4">F-box domain-containing protein</fullName>
    </recommendedName>
</protein>
<proteinExistence type="predicted"/>
<feature type="region of interest" description="Disordered" evidence="1">
    <location>
        <begin position="871"/>
        <end position="964"/>
    </location>
</feature>
<evidence type="ECO:0000256" key="1">
    <source>
        <dbReference type="SAM" id="MobiDB-lite"/>
    </source>
</evidence>
<feature type="region of interest" description="Disordered" evidence="1">
    <location>
        <begin position="1012"/>
        <end position="1036"/>
    </location>
</feature>
<evidence type="ECO:0000313" key="2">
    <source>
        <dbReference type="EMBL" id="KAK5089366.1"/>
    </source>
</evidence>
<evidence type="ECO:0008006" key="4">
    <source>
        <dbReference type="Google" id="ProtNLM"/>
    </source>
</evidence>
<dbReference type="Proteomes" id="UP001345013">
    <property type="component" value="Unassembled WGS sequence"/>
</dbReference>
<reference evidence="2 3" key="1">
    <citation type="submission" date="2023-08" db="EMBL/GenBank/DDBJ databases">
        <title>Black Yeasts Isolated from many extreme environments.</title>
        <authorList>
            <person name="Coleine C."/>
            <person name="Stajich J.E."/>
            <person name="Selbmann L."/>
        </authorList>
    </citation>
    <scope>NUCLEOTIDE SEQUENCE [LARGE SCALE GENOMIC DNA]</scope>
    <source>
        <strain evidence="2 3">CCFEE 5885</strain>
    </source>
</reference>
<name>A0ABR0K801_9EURO</name>
<sequence>MAASLQNFSPASNGNSIGLPNEIISRILLHASTPTFVQLVQTSKEFHNVAGQYRTVLLHHLHQIPGDKELLVKACISNEELLLLLRQRATNNLYGVNHTANMTEHRVKALLDPTASSIAGLTDDYVRMALVYKDSGDIRHLTPECTIKEMLIQQPGVRVLKTHQRNTTLSALCAWPKVVENGVPDSESEDEVCPEDPFPLTANARLTSVYHAQMDKAISTAHEKDKEISIGFGRPIGQSEGRYVYRVVHFNIYAMEDSRTFTIDSFNDFVPRDFVTSSSDQCAILWDRDMSGGRPTEDATIIYYSANQAEFHYATDYNARVVWPKTDLKGKLVKDNDPEYLPERIASFKDGRRIKIYGAGGVVPYKILSTASGQHDALYASTNVINYDGFSFHVDTPFFGTHTAHYDELYQQNWCFLTHLCLGITTLDLENEDERNKVKVLCILRSQIQQDPETCKHEVDCSRMCHVSERNATVVARLWGFEEMHTNLTGKETISISAEGTRIAIAMWDRVYVYPLNPRVLCEENPVDNSDDENSKAKKKKKRSRKPWDPAPSGYYKRKKDKNLLNWKVAELKPIVLDLNGAVAHKMNWSKARGIVTDTIPSVPQAVEASLKDVDAGDQNDIIDTSDQLSETTTESSLVTAIQDEGSTGDLPLSQSTGTETQDVSQLLNSTVQQPVEAEKLPSAAATQHGADAGPAINFHTLQVQESNTHSFAPLESTKVHKELKINSTAAVVHSSPSMSNTKDDGSLALLTNGVFSAVYSNSVSLLDTAAAPSALNANPVSATNPKSSARKKDKLVECNNLENVPLGPVKEPTIPCYTQPAQEHKTLAEPSAPPSPLLSKGTQKSKLNIAVVSQTVVFQSPQDTALVQQPDEPVPAKSEPNQADAPQEVPLAEPKPKTEPEPEPETDGPHVEGGASAKSKEAVYDDQTTAVNSSHSKTSSSNVPPPEPVIEADKAAQTKTRKTRIKRITEDELMILTDRGIQIWDLGARATGKRVKRMLPLDETLRGKLPRRKTKQSGVGVTNGRDRLAHEGNET</sequence>
<keyword evidence="3" id="KW-1185">Reference proteome</keyword>
<evidence type="ECO:0000313" key="3">
    <source>
        <dbReference type="Proteomes" id="UP001345013"/>
    </source>
</evidence>
<dbReference type="CDD" id="cd09917">
    <property type="entry name" value="F-box_SF"/>
    <property type="match status" value="1"/>
</dbReference>
<comment type="caution">
    <text evidence="2">The sequence shown here is derived from an EMBL/GenBank/DDBJ whole genome shotgun (WGS) entry which is preliminary data.</text>
</comment>
<feature type="region of interest" description="Disordered" evidence="1">
    <location>
        <begin position="524"/>
        <end position="555"/>
    </location>
</feature>
<accession>A0ABR0K801</accession>
<feature type="region of interest" description="Disordered" evidence="1">
    <location>
        <begin position="642"/>
        <end position="663"/>
    </location>
</feature>
<feature type="compositionally biased region" description="Basic and acidic residues" evidence="1">
    <location>
        <begin position="1025"/>
        <end position="1036"/>
    </location>
</feature>